<dbReference type="PROSITE" id="PS00211">
    <property type="entry name" value="ABC_TRANSPORTER_1"/>
    <property type="match status" value="1"/>
</dbReference>
<reference evidence="12 13" key="1">
    <citation type="submission" date="2019-06" db="EMBL/GenBank/DDBJ databases">
        <title>Whole genome sequence for Rhodospirillaceae sp. R148.</title>
        <authorList>
            <person name="Wang G."/>
        </authorList>
    </citation>
    <scope>NUCLEOTIDE SEQUENCE [LARGE SCALE GENOMIC DNA]</scope>
    <source>
        <strain evidence="12 13">R148</strain>
    </source>
</reference>
<accession>A0A545TQ57</accession>
<dbReference type="Pfam" id="PF00005">
    <property type="entry name" value="ABC_tran"/>
    <property type="match status" value="1"/>
</dbReference>
<dbReference type="InterPro" id="IPR027417">
    <property type="entry name" value="P-loop_NTPase"/>
</dbReference>
<dbReference type="InterPro" id="IPR005116">
    <property type="entry name" value="Transp-assoc_OB_typ1"/>
</dbReference>
<evidence type="ECO:0000256" key="5">
    <source>
        <dbReference type="ARBA" id="ARBA00022741"/>
    </source>
</evidence>
<dbReference type="InterPro" id="IPR003593">
    <property type="entry name" value="AAA+_ATPase"/>
</dbReference>
<protein>
    <submittedName>
        <fullName evidence="12">Molybdenum ABC transporter ATP-binding protein</fullName>
    </submittedName>
</protein>
<dbReference type="RefSeq" id="WP_142897579.1">
    <property type="nucleotide sequence ID" value="NZ_ML660056.1"/>
</dbReference>
<keyword evidence="3 9" id="KW-0500">Molybdenum</keyword>
<keyword evidence="13" id="KW-1185">Reference proteome</keyword>
<comment type="caution">
    <text evidence="12">The sequence shown here is derived from an EMBL/GenBank/DDBJ whole genome shotgun (WGS) entry which is preliminary data.</text>
</comment>
<feature type="domain" description="ABC transporter" evidence="10">
    <location>
        <begin position="1"/>
        <end position="233"/>
    </location>
</feature>
<keyword evidence="7" id="KW-1278">Translocase</keyword>
<dbReference type="InterPro" id="IPR017871">
    <property type="entry name" value="ABC_transporter-like_CS"/>
</dbReference>
<dbReference type="GO" id="GO:0140359">
    <property type="term" value="F:ABC-type transporter activity"/>
    <property type="evidence" value="ECO:0007669"/>
    <property type="project" value="InterPro"/>
</dbReference>
<dbReference type="NCBIfam" id="TIGR02142">
    <property type="entry name" value="modC_ABC"/>
    <property type="match status" value="1"/>
</dbReference>
<name>A0A545TQ57_9PROT</name>
<keyword evidence="5" id="KW-0547">Nucleotide-binding</keyword>
<keyword evidence="2" id="KW-1003">Cell membrane</keyword>
<dbReference type="GO" id="GO:0015098">
    <property type="term" value="F:molybdate ion transmembrane transporter activity"/>
    <property type="evidence" value="ECO:0007669"/>
    <property type="project" value="InterPro"/>
</dbReference>
<evidence type="ECO:0000259" key="11">
    <source>
        <dbReference type="PROSITE" id="PS51866"/>
    </source>
</evidence>
<dbReference type="PROSITE" id="PS51866">
    <property type="entry name" value="MOP"/>
    <property type="match status" value="1"/>
</dbReference>
<dbReference type="PANTHER" id="PTHR43514">
    <property type="entry name" value="ABC TRANSPORTER I FAMILY MEMBER 10"/>
    <property type="match status" value="1"/>
</dbReference>
<proteinExistence type="predicted"/>
<dbReference type="InterPro" id="IPR011868">
    <property type="entry name" value="ModC_ABC_ATP-bd"/>
</dbReference>
<keyword evidence="1" id="KW-0813">Transport</keyword>
<evidence type="ECO:0000256" key="6">
    <source>
        <dbReference type="ARBA" id="ARBA00022840"/>
    </source>
</evidence>
<dbReference type="Gene3D" id="3.40.50.300">
    <property type="entry name" value="P-loop containing nucleotide triphosphate hydrolases"/>
    <property type="match status" value="1"/>
</dbReference>
<dbReference type="InterPro" id="IPR050334">
    <property type="entry name" value="Molybdenum_import_ModC"/>
</dbReference>
<evidence type="ECO:0000256" key="1">
    <source>
        <dbReference type="ARBA" id="ARBA00022448"/>
    </source>
</evidence>
<evidence type="ECO:0000256" key="8">
    <source>
        <dbReference type="ARBA" id="ARBA00023136"/>
    </source>
</evidence>
<dbReference type="AlphaFoldDB" id="A0A545TQ57"/>
<sequence length="373" mass="41169">MLKVDVEKSLKAFHLNTRFECESSGVIALFGRSGSGKTSIVNMLAGLLTPERGEVVVKDRVLFDSSKGINVPPQERRLGYVFQEDRLFPHLTVRRNLLYGWKRAPKTERRIQLEQVVEMLGIEALLERHPGKLSGGEKQRVALGRALLANPSLLLMDEPLAALDQARKEDVLPFIERLRDEFDVPIIYVSHSMEEIVRLADTMVLISDGRVEAVGAVDDVMGRLDLRPLTGRYEAGAVLSARVSSHDNEFALTELEFGGGTLRIPLLDVPTGTLLRLRIRARDVSLALTPPADISIQNVFKATIVAIGSETGPQIDLRLEAGGAAVWARITKRALMSLKLEPGREIYAMVKAIAVDRHSLGRVTGPDRFLSGE</sequence>
<dbReference type="EMBL" id="VHSH01000005">
    <property type="protein sequence ID" value="TQV79355.1"/>
    <property type="molecule type" value="Genomic_DNA"/>
</dbReference>
<evidence type="ECO:0000313" key="13">
    <source>
        <dbReference type="Proteomes" id="UP000315252"/>
    </source>
</evidence>
<dbReference type="OrthoDB" id="9802264at2"/>
<dbReference type="Proteomes" id="UP000315252">
    <property type="component" value="Unassembled WGS sequence"/>
</dbReference>
<dbReference type="Pfam" id="PF03459">
    <property type="entry name" value="TOBE"/>
    <property type="match status" value="1"/>
</dbReference>
<dbReference type="InterPro" id="IPR003439">
    <property type="entry name" value="ABC_transporter-like_ATP-bd"/>
</dbReference>
<dbReference type="SMART" id="SM00382">
    <property type="entry name" value="AAA"/>
    <property type="match status" value="1"/>
</dbReference>
<evidence type="ECO:0000256" key="7">
    <source>
        <dbReference type="ARBA" id="ARBA00022967"/>
    </source>
</evidence>
<dbReference type="SUPFAM" id="SSF52540">
    <property type="entry name" value="P-loop containing nucleoside triphosphate hydrolases"/>
    <property type="match status" value="1"/>
</dbReference>
<dbReference type="GO" id="GO:0016020">
    <property type="term" value="C:membrane"/>
    <property type="evidence" value="ECO:0007669"/>
    <property type="project" value="InterPro"/>
</dbReference>
<keyword evidence="8" id="KW-0472">Membrane</keyword>
<evidence type="ECO:0000256" key="3">
    <source>
        <dbReference type="ARBA" id="ARBA00022505"/>
    </source>
</evidence>
<dbReference type="PANTHER" id="PTHR43514:SF4">
    <property type="entry name" value="ABC TRANSPORTER I FAMILY MEMBER 10"/>
    <property type="match status" value="1"/>
</dbReference>
<evidence type="ECO:0000313" key="12">
    <source>
        <dbReference type="EMBL" id="TQV79355.1"/>
    </source>
</evidence>
<evidence type="ECO:0000259" key="10">
    <source>
        <dbReference type="PROSITE" id="PS50893"/>
    </source>
</evidence>
<dbReference type="GO" id="GO:0016887">
    <property type="term" value="F:ATP hydrolysis activity"/>
    <property type="evidence" value="ECO:0007669"/>
    <property type="project" value="InterPro"/>
</dbReference>
<dbReference type="Gene3D" id="2.40.50.100">
    <property type="match status" value="1"/>
</dbReference>
<evidence type="ECO:0000256" key="9">
    <source>
        <dbReference type="PROSITE-ProRule" id="PRU01213"/>
    </source>
</evidence>
<dbReference type="PROSITE" id="PS50893">
    <property type="entry name" value="ABC_TRANSPORTER_2"/>
    <property type="match status" value="1"/>
</dbReference>
<dbReference type="InterPro" id="IPR004606">
    <property type="entry name" value="Mop_domain"/>
</dbReference>
<keyword evidence="4" id="KW-0997">Cell inner membrane</keyword>
<gene>
    <name evidence="12" type="primary">modC</name>
    <name evidence="12" type="ORF">FKG95_17065</name>
</gene>
<dbReference type="SUPFAM" id="SSF50331">
    <property type="entry name" value="MOP-like"/>
    <property type="match status" value="1"/>
</dbReference>
<evidence type="ECO:0000256" key="2">
    <source>
        <dbReference type="ARBA" id="ARBA00022475"/>
    </source>
</evidence>
<feature type="domain" description="Mop" evidence="11">
    <location>
        <begin position="293"/>
        <end position="359"/>
    </location>
</feature>
<evidence type="ECO:0000256" key="4">
    <source>
        <dbReference type="ARBA" id="ARBA00022519"/>
    </source>
</evidence>
<dbReference type="InterPro" id="IPR008995">
    <property type="entry name" value="Mo/tungstate-bd_C_term_dom"/>
</dbReference>
<dbReference type="GO" id="GO:0005524">
    <property type="term" value="F:ATP binding"/>
    <property type="evidence" value="ECO:0007669"/>
    <property type="project" value="UniProtKB-KW"/>
</dbReference>
<keyword evidence="6 12" id="KW-0067">ATP-binding</keyword>
<organism evidence="12 13">
    <name type="scientific">Denitrobaculum tricleocarpae</name>
    <dbReference type="NCBI Taxonomy" id="2591009"/>
    <lineage>
        <taxon>Bacteria</taxon>
        <taxon>Pseudomonadati</taxon>
        <taxon>Pseudomonadota</taxon>
        <taxon>Alphaproteobacteria</taxon>
        <taxon>Rhodospirillales</taxon>
        <taxon>Rhodospirillaceae</taxon>
        <taxon>Denitrobaculum</taxon>
    </lineage>
</organism>